<dbReference type="Gene3D" id="2.120.10.10">
    <property type="match status" value="1"/>
</dbReference>
<dbReference type="Proteomes" id="UP000288943">
    <property type="component" value="Chromosome"/>
</dbReference>
<accession>A0A410X2D5</accession>
<dbReference type="SUPFAM" id="SSF110296">
    <property type="entry name" value="Oligoxyloglucan reducing end-specific cellobiohydrolase"/>
    <property type="match status" value="1"/>
</dbReference>
<organism evidence="2 3">
    <name type="scientific">Paenibacillus chitinolyticus</name>
    <dbReference type="NCBI Taxonomy" id="79263"/>
    <lineage>
        <taxon>Bacteria</taxon>
        <taxon>Bacillati</taxon>
        <taxon>Bacillota</taxon>
        <taxon>Bacilli</taxon>
        <taxon>Bacillales</taxon>
        <taxon>Paenibacillaceae</taxon>
        <taxon>Paenibacillus</taxon>
    </lineage>
</organism>
<gene>
    <name evidence="1" type="ORF">M5X16_17585</name>
    <name evidence="2" type="ORF">PC41400_25060</name>
</gene>
<dbReference type="GO" id="GO:0016787">
    <property type="term" value="F:hydrolase activity"/>
    <property type="evidence" value="ECO:0007669"/>
    <property type="project" value="UniProtKB-KW"/>
</dbReference>
<reference evidence="2 3" key="1">
    <citation type="submission" date="2018-01" db="EMBL/GenBank/DDBJ databases">
        <title>The whole genome sequencing and assembly of Paenibacillus chitinolyticus KCCM 41400 strain.</title>
        <authorList>
            <person name="Kim J.-Y."/>
            <person name="Park M.-K."/>
            <person name="Lee Y.-J."/>
            <person name="Yi H."/>
            <person name="Bahn Y.-S."/>
            <person name="Kim J.F."/>
            <person name="Lee D.-W."/>
        </authorList>
    </citation>
    <scope>NUCLEOTIDE SEQUENCE [LARGE SCALE GENOMIC DNA]</scope>
    <source>
        <strain evidence="2 3">KCCM 41400</strain>
    </source>
</reference>
<dbReference type="OrthoDB" id="2514479at2"/>
<dbReference type="CDD" id="cd15482">
    <property type="entry name" value="Sialidase_non-viral"/>
    <property type="match status" value="1"/>
</dbReference>
<evidence type="ECO:0000313" key="3">
    <source>
        <dbReference type="Proteomes" id="UP000288943"/>
    </source>
</evidence>
<dbReference type="RefSeq" id="WP_042230645.1">
    <property type="nucleotide sequence ID" value="NZ_CP026520.1"/>
</dbReference>
<name>A0A410X2D5_9BACL</name>
<evidence type="ECO:0000313" key="1">
    <source>
        <dbReference type="EMBL" id="MCY9597577.1"/>
    </source>
</evidence>
<protein>
    <submittedName>
        <fullName evidence="2">Exo-alpha-sialidase</fullName>
    </submittedName>
    <submittedName>
        <fullName evidence="1">Glycoside hydrolase</fullName>
    </submittedName>
</protein>
<sequence>MPNFQVNASGNPKQEPSLAVNLLDANIMIATATDFTLGPPLTGVYRSQDAGVNWTNSFLPLPPGFTGAEAAFAAYGFPNLFLIVAHVFPGNSSGTIAVYRSTDNGLSFSAPIIVNPGYGTFINDDWTKVFYDNSQSSPYLGNAYVTYNRQYNVDAGGFSMATFQRSLDGGVTWEAPLILSDVMRNTERPDVGIGLQGDLYFAWIDTTPPAAYYIRRSLDGGESFGPPILVSGVSVVPLVLPVPGYEFRVLTCSNIMADTALVSPGRGNIYAVWQDFRQGYADVFLSRSLDQGLTWSAPIPITDSPAGAQNFFPAITVSPKTGTITVIYYTNRLNGFDLDVYAAQSRDGGSTFTNIRVTTTSFNPNGDDPVPTPLIGDYIDVGTVPPDNFYAVWTDTRTGAQTTWGGF</sequence>
<proteinExistence type="predicted"/>
<dbReference type="InterPro" id="IPR015943">
    <property type="entry name" value="WD40/YVTN_repeat-like_dom_sf"/>
</dbReference>
<keyword evidence="1" id="KW-0378">Hydrolase</keyword>
<dbReference type="AlphaFoldDB" id="A0A410X2D5"/>
<dbReference type="EMBL" id="JAMDMJ010000022">
    <property type="protein sequence ID" value="MCY9597577.1"/>
    <property type="molecule type" value="Genomic_DNA"/>
</dbReference>
<reference evidence="1 4" key="2">
    <citation type="submission" date="2022-05" db="EMBL/GenBank/DDBJ databases">
        <title>Genome Sequencing of Bee-Associated Microbes.</title>
        <authorList>
            <person name="Dunlap C."/>
        </authorList>
    </citation>
    <scope>NUCLEOTIDE SEQUENCE [LARGE SCALE GENOMIC DNA]</scope>
    <source>
        <strain evidence="1 4">NRRL B-23120</strain>
    </source>
</reference>
<dbReference type="GeneID" id="95378065"/>
<dbReference type="KEGG" id="pchi:PC41400_25060"/>
<evidence type="ECO:0000313" key="4">
    <source>
        <dbReference type="Proteomes" id="UP001527202"/>
    </source>
</evidence>
<keyword evidence="4" id="KW-1185">Reference proteome</keyword>
<dbReference type="Proteomes" id="UP001527202">
    <property type="component" value="Unassembled WGS sequence"/>
</dbReference>
<dbReference type="Gene3D" id="2.130.10.10">
    <property type="entry name" value="YVTN repeat-like/Quinoprotein amine dehydrogenase"/>
    <property type="match status" value="1"/>
</dbReference>
<evidence type="ECO:0000313" key="2">
    <source>
        <dbReference type="EMBL" id="QAV20773.1"/>
    </source>
</evidence>
<dbReference type="EMBL" id="CP026520">
    <property type="protein sequence ID" value="QAV20773.1"/>
    <property type="molecule type" value="Genomic_DNA"/>
</dbReference>